<comment type="caution">
    <text evidence="2">The sequence shown here is derived from an EMBL/GenBank/DDBJ whole genome shotgun (WGS) entry which is preliminary data.</text>
</comment>
<dbReference type="EMBL" id="JAOYFB010000003">
    <property type="protein sequence ID" value="KAK4011420.1"/>
    <property type="molecule type" value="Genomic_DNA"/>
</dbReference>
<organism evidence="2 3">
    <name type="scientific">Daphnia magna</name>
    <dbReference type="NCBI Taxonomy" id="35525"/>
    <lineage>
        <taxon>Eukaryota</taxon>
        <taxon>Metazoa</taxon>
        <taxon>Ecdysozoa</taxon>
        <taxon>Arthropoda</taxon>
        <taxon>Crustacea</taxon>
        <taxon>Branchiopoda</taxon>
        <taxon>Diplostraca</taxon>
        <taxon>Cladocera</taxon>
        <taxon>Anomopoda</taxon>
        <taxon>Daphniidae</taxon>
        <taxon>Daphnia</taxon>
    </lineage>
</organism>
<evidence type="ECO:0008006" key="4">
    <source>
        <dbReference type="Google" id="ProtNLM"/>
    </source>
</evidence>
<protein>
    <recommendedName>
        <fullName evidence="4">Lactosylceramide</fullName>
    </recommendedName>
</protein>
<reference evidence="2 3" key="1">
    <citation type="journal article" date="2023" name="Nucleic Acids Res.">
        <title>The hologenome of Daphnia magna reveals possible DNA methylation and microbiome-mediated evolution of the host genome.</title>
        <authorList>
            <person name="Chaturvedi A."/>
            <person name="Li X."/>
            <person name="Dhandapani V."/>
            <person name="Marshall H."/>
            <person name="Kissane S."/>
            <person name="Cuenca-Cambronero M."/>
            <person name="Asole G."/>
            <person name="Calvet F."/>
            <person name="Ruiz-Romero M."/>
            <person name="Marangio P."/>
            <person name="Guigo R."/>
            <person name="Rago D."/>
            <person name="Mirbahai L."/>
            <person name="Eastwood N."/>
            <person name="Colbourne J.K."/>
            <person name="Zhou J."/>
            <person name="Mallon E."/>
            <person name="Orsini L."/>
        </authorList>
    </citation>
    <scope>NUCLEOTIDE SEQUENCE [LARGE SCALE GENOMIC DNA]</scope>
    <source>
        <strain evidence="2">LRV0_1</strain>
    </source>
</reference>
<evidence type="ECO:0000313" key="2">
    <source>
        <dbReference type="EMBL" id="KAK4011420.1"/>
    </source>
</evidence>
<accession>A0ABQ9ZEQ1</accession>
<dbReference type="Proteomes" id="UP001234178">
    <property type="component" value="Unassembled WGS sequence"/>
</dbReference>
<feature type="signal peptide" evidence="1">
    <location>
        <begin position="1"/>
        <end position="21"/>
    </location>
</feature>
<name>A0ABQ9ZEQ1_9CRUS</name>
<keyword evidence="1" id="KW-0732">Signal</keyword>
<evidence type="ECO:0000256" key="1">
    <source>
        <dbReference type="SAM" id="SignalP"/>
    </source>
</evidence>
<gene>
    <name evidence="2" type="ORF">OUZ56_020537</name>
</gene>
<proteinExistence type="predicted"/>
<feature type="chain" id="PRO_5047010036" description="Lactosylceramide" evidence="1">
    <location>
        <begin position="22"/>
        <end position="359"/>
    </location>
</feature>
<keyword evidence="3" id="KW-1185">Reference proteome</keyword>
<sequence length="359" mass="41973">MRNRVIWNVLVVALIAFGASEMEILEPLQVDMRESLSETKSSTKELAKMKNARCLYTDYYFNRNCFMLNCEMDDTEKIDKIGDRCIFNQRPLKKYATRDVVRCFDSLSAQGQRQPMHIAFIGDSTIRQHFVSFLRLFPDHDSQITTQFDRLANKNLTMQHHDDRNVTSQLLGNLRISFFWRNLINNELIADFKRWASTDDDSPTPDYIFLGLTVHHLLENDLNTFKELLETSLVPLINKSLAIHRHQRVVWLRLHTSIDQFYQLYGGFYTETVTVYNEAIERILKSTNIILWDTIIAIVEEYLRACALTAYTRHDFDQVLIDKWMDRGYMNCNDYVHPGMTAIAIGTQLIINQMCETVA</sequence>
<evidence type="ECO:0000313" key="3">
    <source>
        <dbReference type="Proteomes" id="UP001234178"/>
    </source>
</evidence>